<evidence type="ECO:0000313" key="2">
    <source>
        <dbReference type="Proteomes" id="UP000005945"/>
    </source>
</evidence>
<organism evidence="1 2">
    <name type="scientific">Faecalibacterium prausnitzii M21/2</name>
    <dbReference type="NCBI Taxonomy" id="411485"/>
    <lineage>
        <taxon>Bacteria</taxon>
        <taxon>Bacillati</taxon>
        <taxon>Bacillota</taxon>
        <taxon>Clostridia</taxon>
        <taxon>Eubacteriales</taxon>
        <taxon>Oscillospiraceae</taxon>
        <taxon>Faecalibacterium</taxon>
    </lineage>
</organism>
<protein>
    <submittedName>
        <fullName evidence="1">Uncharacterized protein</fullName>
    </submittedName>
</protein>
<proteinExistence type="predicted"/>
<sequence>MELDLNTCIQECALAHGTVPETEKLIYHFAMREKC</sequence>
<comment type="caution">
    <text evidence="1">The sequence shown here is derived from an EMBL/GenBank/DDBJ whole genome shotgun (WGS) entry which is preliminary data.</text>
</comment>
<dbReference type="HOGENOM" id="CLU_3365067_0_0_9"/>
<dbReference type="EMBL" id="ABED02000027">
    <property type="protein sequence ID" value="EDP21331.1"/>
    <property type="molecule type" value="Genomic_DNA"/>
</dbReference>
<reference evidence="1 2" key="1">
    <citation type="submission" date="2007-09" db="EMBL/GenBank/DDBJ databases">
        <title>Draft genome sequence of Faecalibacterium prausnitzii M21/2.</title>
        <authorList>
            <person name="Sudarsanam P."/>
            <person name="Ley R."/>
            <person name="Guruge J."/>
            <person name="Turnbaugh P.J."/>
            <person name="Mahowald M."/>
            <person name="Liep D."/>
            <person name="Gordon J."/>
        </authorList>
    </citation>
    <scope>NUCLEOTIDE SEQUENCE [LARGE SCALE GENOMIC DNA]</scope>
    <source>
        <strain evidence="1 2">M21/2</strain>
    </source>
</reference>
<reference evidence="1 2" key="2">
    <citation type="submission" date="2007-09" db="EMBL/GenBank/DDBJ databases">
        <authorList>
            <person name="Fulton L."/>
            <person name="Clifton S."/>
            <person name="Fulton B."/>
            <person name="Xu J."/>
            <person name="Minx P."/>
            <person name="Pepin K.H."/>
            <person name="Johnson M."/>
            <person name="Thiruvilangam P."/>
            <person name="Bhonagiri V."/>
            <person name="Nash W.E."/>
            <person name="Mardis E.R."/>
            <person name="Wilson R.K."/>
        </authorList>
    </citation>
    <scope>NUCLEOTIDE SEQUENCE [LARGE SCALE GENOMIC DNA]</scope>
    <source>
        <strain evidence="1 2">M21/2</strain>
    </source>
</reference>
<accession>A8SCT7</accession>
<gene>
    <name evidence="1" type="ORF">FAEPRAM212_02059</name>
</gene>
<evidence type="ECO:0000313" key="1">
    <source>
        <dbReference type="EMBL" id="EDP21331.1"/>
    </source>
</evidence>
<dbReference type="Proteomes" id="UP000005945">
    <property type="component" value="Unassembled WGS sequence"/>
</dbReference>
<dbReference type="AlphaFoldDB" id="A8SCT7"/>
<name>A8SCT7_9FIRM</name>